<feature type="domain" description="Fibronectin type III-like" evidence="5">
    <location>
        <begin position="740"/>
        <end position="809"/>
    </location>
</feature>
<dbReference type="InterPro" id="IPR017853">
    <property type="entry name" value="GH"/>
</dbReference>
<dbReference type="PRINTS" id="PR00133">
    <property type="entry name" value="GLHYDRLASE3"/>
</dbReference>
<dbReference type="Proteomes" id="UP001500622">
    <property type="component" value="Unassembled WGS sequence"/>
</dbReference>
<proteinExistence type="inferred from homology"/>
<dbReference type="SUPFAM" id="SSF51445">
    <property type="entry name" value="(Trans)glycosidases"/>
    <property type="match status" value="1"/>
</dbReference>
<accession>A0ABP8KUE5</accession>
<dbReference type="InterPro" id="IPR008999">
    <property type="entry name" value="Actin-crosslinking"/>
</dbReference>
<keyword evidence="2" id="KW-0732">Signal</keyword>
<dbReference type="Pfam" id="PF00933">
    <property type="entry name" value="Glyco_hydro_3"/>
    <property type="match status" value="1"/>
</dbReference>
<feature type="compositionally biased region" description="Low complexity" evidence="4">
    <location>
        <begin position="18"/>
        <end position="32"/>
    </location>
</feature>
<dbReference type="InterPro" id="IPR002772">
    <property type="entry name" value="Glyco_hydro_3_C"/>
</dbReference>
<evidence type="ECO:0000256" key="1">
    <source>
        <dbReference type="ARBA" id="ARBA00005336"/>
    </source>
</evidence>
<dbReference type="PANTHER" id="PTHR42721:SF3">
    <property type="entry name" value="BETA-D-XYLOSIDASE 5-RELATED"/>
    <property type="match status" value="1"/>
</dbReference>
<organism evidence="6 7">
    <name type="scientific">Georgenia halophila</name>
    <dbReference type="NCBI Taxonomy" id="620889"/>
    <lineage>
        <taxon>Bacteria</taxon>
        <taxon>Bacillati</taxon>
        <taxon>Actinomycetota</taxon>
        <taxon>Actinomycetes</taxon>
        <taxon>Micrococcales</taxon>
        <taxon>Bogoriellaceae</taxon>
        <taxon>Georgenia</taxon>
    </lineage>
</organism>
<dbReference type="InterPro" id="IPR036962">
    <property type="entry name" value="Glyco_hydro_3_N_sf"/>
</dbReference>
<dbReference type="Gene3D" id="3.20.20.300">
    <property type="entry name" value="Glycoside hydrolase, family 3, N-terminal domain"/>
    <property type="match status" value="1"/>
</dbReference>
<evidence type="ECO:0000313" key="6">
    <source>
        <dbReference type="EMBL" id="GAA4416115.1"/>
    </source>
</evidence>
<dbReference type="InterPro" id="IPR044993">
    <property type="entry name" value="BXL"/>
</dbReference>
<dbReference type="Gene3D" id="2.60.120.380">
    <property type="match status" value="1"/>
</dbReference>
<sequence>MADDDRTPLTAAPRRDAPPTGSTPGATGASTGEDIHPRAREILAALTPDEKIAFLHQSQPAVERLGLAAFHTGAEALHGLAWLGTATVFPQPVGLAATWDTALVERVGAAAGAELLAAHREDPWVSRNVWAPVVNPLRHPRWGRNEEGLSEDPNLTAALASAYARGLKGPGHGWRTVPTLKHVLGYNNEDDRSLTSTSLRPRVLHEYELPAFLGPLRDGTAGAIMPSYNLVNGRPAHVRREVLDRLRDQTPGPLLVVSDAHAPTFLVELQRYFPDHAASHAAALRAGIDSFTDHGTDTGPTRERLHEALERGMITMDDVDRALLRVLHVRALTGELAGDPPPDGPPIDDLAHRELAREAATRAVVLLRNDGTLPLGRGTRLALVGPMARRVLTDWYSGTPAYTVTLADGLTERLGENAVTVADGDDRVVLRSTTTDAYVERAADGVLTATAAHAAAASPASWTDWGDGVVTLTDTATGLLWAAEHGPTTALTTRVGGWVAQESFAPRRHDDGTWSLRHLGSGRWLRVQTGTGALAAEGPDAASAERFVLHRTGGGLAEVAAAAAASDVTVVAVGNDPHLHGRETADRPHLRLPEPQAEIVRAAAGAGRPVVLAVVSSYPYVLDAAARSSAAVVWSSHAGQELGNALGDVLTGAAEPTGRLAQTWPECEADTGDLLDYDIIAGRSTYWYSEDEPLFAFGHGLSYTTTELASARLAEDRLGHDGELVVRVTVRNAGARPVREVVQVYTDSPTHPLPYPRRLAAWAHVRLEPGGAEDVELRFGADQLAIWDVRSSRSAVLTGEYRALVGTSAADVRAVLPLHVTGAELAPRSLAAGLAAADFDDQSAVVLGDRTPERGDCVQLAPGHSRGWVTFDDVMPARRLRLEVARQGGGPASVEAAVRGEASLPWRSLGPVVVPDGGRYDWSWAELRLPDMGEDPVQLRVTLGGAARLARLC</sequence>
<keyword evidence="3 6" id="KW-0378">Hydrolase</keyword>
<evidence type="ECO:0000256" key="4">
    <source>
        <dbReference type="SAM" id="MobiDB-lite"/>
    </source>
</evidence>
<name>A0ABP8KUE5_9MICO</name>
<keyword evidence="7" id="KW-1185">Reference proteome</keyword>
<evidence type="ECO:0000256" key="2">
    <source>
        <dbReference type="ARBA" id="ARBA00022729"/>
    </source>
</evidence>
<feature type="region of interest" description="Disordered" evidence="4">
    <location>
        <begin position="1"/>
        <end position="35"/>
    </location>
</feature>
<dbReference type="InterPro" id="IPR001764">
    <property type="entry name" value="Glyco_hydro_3_N"/>
</dbReference>
<gene>
    <name evidence="6" type="ORF">GCM10023169_03100</name>
</gene>
<dbReference type="Pfam" id="PF14310">
    <property type="entry name" value="Fn3-like"/>
    <property type="match status" value="1"/>
</dbReference>
<evidence type="ECO:0000259" key="5">
    <source>
        <dbReference type="SMART" id="SM01217"/>
    </source>
</evidence>
<protein>
    <submittedName>
        <fullName evidence="6">Glycoside hydrolase family 3 C-terminal domain-containing protein</fullName>
    </submittedName>
</protein>
<dbReference type="InterPro" id="IPR036881">
    <property type="entry name" value="Glyco_hydro_3_C_sf"/>
</dbReference>
<dbReference type="RefSeq" id="WP_345214733.1">
    <property type="nucleotide sequence ID" value="NZ_BAABGN010000001.1"/>
</dbReference>
<dbReference type="SMART" id="SM01217">
    <property type="entry name" value="Fn3_like"/>
    <property type="match status" value="1"/>
</dbReference>
<dbReference type="EMBL" id="BAABGN010000001">
    <property type="protein sequence ID" value="GAA4416115.1"/>
    <property type="molecule type" value="Genomic_DNA"/>
</dbReference>
<dbReference type="SUPFAM" id="SSF52279">
    <property type="entry name" value="Beta-D-glucan exohydrolase, C-terminal domain"/>
    <property type="match status" value="1"/>
</dbReference>
<dbReference type="GO" id="GO:0016787">
    <property type="term" value="F:hydrolase activity"/>
    <property type="evidence" value="ECO:0007669"/>
    <property type="project" value="UniProtKB-KW"/>
</dbReference>
<feature type="compositionally biased region" description="Basic and acidic residues" evidence="4">
    <location>
        <begin position="1"/>
        <end position="17"/>
    </location>
</feature>
<reference evidence="7" key="1">
    <citation type="journal article" date="2019" name="Int. J. Syst. Evol. Microbiol.">
        <title>The Global Catalogue of Microorganisms (GCM) 10K type strain sequencing project: providing services to taxonomists for standard genome sequencing and annotation.</title>
        <authorList>
            <consortium name="The Broad Institute Genomics Platform"/>
            <consortium name="The Broad Institute Genome Sequencing Center for Infectious Disease"/>
            <person name="Wu L."/>
            <person name="Ma J."/>
        </authorList>
    </citation>
    <scope>NUCLEOTIDE SEQUENCE [LARGE SCALE GENOMIC DNA]</scope>
    <source>
        <strain evidence="7">JCM 17810</strain>
    </source>
</reference>
<dbReference type="Gene3D" id="3.40.50.1700">
    <property type="entry name" value="Glycoside hydrolase family 3 C-terminal domain"/>
    <property type="match status" value="1"/>
</dbReference>
<evidence type="ECO:0000313" key="7">
    <source>
        <dbReference type="Proteomes" id="UP001500622"/>
    </source>
</evidence>
<dbReference type="Gene3D" id="2.60.40.10">
    <property type="entry name" value="Immunoglobulins"/>
    <property type="match status" value="1"/>
</dbReference>
<evidence type="ECO:0000256" key="3">
    <source>
        <dbReference type="ARBA" id="ARBA00022801"/>
    </source>
</evidence>
<comment type="similarity">
    <text evidence="1">Belongs to the glycosyl hydrolase 3 family.</text>
</comment>
<comment type="caution">
    <text evidence="6">The sequence shown here is derived from an EMBL/GenBank/DDBJ whole genome shotgun (WGS) entry which is preliminary data.</text>
</comment>
<dbReference type="InterPro" id="IPR026891">
    <property type="entry name" value="Fn3-like"/>
</dbReference>
<dbReference type="SUPFAM" id="SSF50405">
    <property type="entry name" value="Actin-crosslinking proteins"/>
    <property type="match status" value="1"/>
</dbReference>
<dbReference type="Pfam" id="PF01915">
    <property type="entry name" value="Glyco_hydro_3_C"/>
    <property type="match status" value="1"/>
</dbReference>
<dbReference type="PANTHER" id="PTHR42721">
    <property type="entry name" value="SUGAR HYDROLASE-RELATED"/>
    <property type="match status" value="1"/>
</dbReference>
<dbReference type="InterPro" id="IPR013783">
    <property type="entry name" value="Ig-like_fold"/>
</dbReference>